<dbReference type="GO" id="GO:0042302">
    <property type="term" value="F:structural constituent of cuticle"/>
    <property type="evidence" value="ECO:0007669"/>
    <property type="project" value="UniProtKB-KW"/>
</dbReference>
<evidence type="ECO:0000256" key="1">
    <source>
        <dbReference type="ARBA" id="ARBA00004251"/>
    </source>
</evidence>
<protein>
    <submittedName>
        <fullName evidence="11">ZP domain-containing protein</fullName>
    </submittedName>
</protein>
<dbReference type="Pfam" id="PF25057">
    <property type="entry name" value="CUT_N"/>
    <property type="match status" value="1"/>
</dbReference>
<keyword evidence="2" id="KW-0193">Cuticle</keyword>
<evidence type="ECO:0000313" key="10">
    <source>
        <dbReference type="Proteomes" id="UP000887566"/>
    </source>
</evidence>
<dbReference type="WBParaSite" id="PSAMB.scaffold4774size21582.g25161.t1">
    <property type="protein sequence ID" value="PSAMB.scaffold4774size21582.g25161.t1"/>
    <property type="gene ID" value="PSAMB.scaffold4774size21582.g25161"/>
</dbReference>
<evidence type="ECO:0000256" key="4">
    <source>
        <dbReference type="ARBA" id="ARBA00022692"/>
    </source>
</evidence>
<evidence type="ECO:0000256" key="8">
    <source>
        <dbReference type="SAM" id="Phobius"/>
    </source>
</evidence>
<dbReference type="InterPro" id="IPR051962">
    <property type="entry name" value="Cuticlin"/>
</dbReference>
<sequence>MCKAPDLLPASMHQYERPRSPGTEDISQLLTDSCSLQSSFLIRSICCGPLTRRLFGGNPELVCMDEMIMFSFRSKNPFRGRVFVKGRVNDPHCIQDFPQNGANNATYTINLGDCGMQKFTADANGSTNMLTTVVVSFHQIFITKVDRAYRLQCLFKEAVVTVTQNLGVSMIPVTPISSGGLAPTCSYSLRRDSPDGAEIRFSTVGEKAYHVWECNPTTPANYGLLIFNCQASDTGANIKVSIVDDDGCVVDPILMDKITYESNQPRAFAVTHVYKYADQPSIFFQCGIKMCNRVAGECEGITPPVCNVTRNQLLASEEAPSPLAKKMKLRQLQRFRDLVKRDVKYNVTNETDTQWADEDEFANDLLAAAADADNIPEQSPTKLPEFSVATNDVLVFDADVDTAAAAALLSRASGGESGSVVEVPVHDTEHQSNDEVTALSQLKNLLAFGSASTTNLKSVHTDSDPNALLTPVNMKPHGSTCVPSLIYIFMVCATMMSFLSWTVIIVCVMCRWRGPNAGGGSKAASYPLGPGPKDDSNRSGILPGRLPVWWPWNESQPANVPIYGANYGQFFQRRR</sequence>
<dbReference type="PANTHER" id="PTHR22907">
    <property type="entry name" value="GH04558P"/>
    <property type="match status" value="1"/>
</dbReference>
<dbReference type="Proteomes" id="UP000887566">
    <property type="component" value="Unplaced"/>
</dbReference>
<dbReference type="PROSITE" id="PS51034">
    <property type="entry name" value="ZP_2"/>
    <property type="match status" value="1"/>
</dbReference>
<keyword evidence="5" id="KW-0732">Signal</keyword>
<keyword evidence="6 8" id="KW-1133">Transmembrane helix</keyword>
<evidence type="ECO:0000256" key="7">
    <source>
        <dbReference type="ARBA" id="ARBA00023136"/>
    </source>
</evidence>
<evidence type="ECO:0000313" key="11">
    <source>
        <dbReference type="WBParaSite" id="PSAMB.scaffold4774size21582.g25161.t1"/>
    </source>
</evidence>
<dbReference type="SMART" id="SM00241">
    <property type="entry name" value="ZP"/>
    <property type="match status" value="1"/>
</dbReference>
<keyword evidence="4 8" id="KW-0812">Transmembrane</keyword>
<evidence type="ECO:0000259" key="9">
    <source>
        <dbReference type="PROSITE" id="PS51034"/>
    </source>
</evidence>
<dbReference type="Pfam" id="PF25301">
    <property type="entry name" value="CUT_C"/>
    <property type="match status" value="1"/>
</dbReference>
<comment type="subcellular location">
    <subcellularLocation>
        <location evidence="1">Cell membrane</location>
        <topology evidence="1">Single-pass type I membrane protein</topology>
    </subcellularLocation>
</comment>
<name>A0A914WP56_9BILA</name>
<evidence type="ECO:0000256" key="6">
    <source>
        <dbReference type="ARBA" id="ARBA00022989"/>
    </source>
</evidence>
<keyword evidence="10" id="KW-1185">Reference proteome</keyword>
<dbReference type="PANTHER" id="PTHR22907:SF54">
    <property type="entry name" value="GH04558P"/>
    <property type="match status" value="1"/>
</dbReference>
<reference evidence="11" key="1">
    <citation type="submission" date="2022-11" db="UniProtKB">
        <authorList>
            <consortium name="WormBaseParasite"/>
        </authorList>
    </citation>
    <scope>IDENTIFICATION</scope>
</reference>
<dbReference type="GO" id="GO:0005886">
    <property type="term" value="C:plasma membrane"/>
    <property type="evidence" value="ECO:0007669"/>
    <property type="project" value="UniProtKB-SubCell"/>
</dbReference>
<dbReference type="InterPro" id="IPR057475">
    <property type="entry name" value="CUT_C"/>
</dbReference>
<keyword evidence="7 8" id="KW-0472">Membrane</keyword>
<dbReference type="AlphaFoldDB" id="A0A914WP56"/>
<evidence type="ECO:0000256" key="3">
    <source>
        <dbReference type="ARBA" id="ARBA00022475"/>
    </source>
</evidence>
<keyword evidence="3" id="KW-1003">Cell membrane</keyword>
<proteinExistence type="predicted"/>
<evidence type="ECO:0000256" key="5">
    <source>
        <dbReference type="ARBA" id="ARBA00022729"/>
    </source>
</evidence>
<evidence type="ECO:0000256" key="2">
    <source>
        <dbReference type="ARBA" id="ARBA00022460"/>
    </source>
</evidence>
<dbReference type="InterPro" id="IPR056953">
    <property type="entry name" value="CUT_N"/>
</dbReference>
<accession>A0A914WP56</accession>
<feature type="transmembrane region" description="Helical" evidence="8">
    <location>
        <begin position="485"/>
        <end position="508"/>
    </location>
</feature>
<feature type="domain" description="ZP" evidence="9">
    <location>
        <begin position="62"/>
        <end position="305"/>
    </location>
</feature>
<dbReference type="InterPro" id="IPR001507">
    <property type="entry name" value="ZP_dom"/>
</dbReference>
<organism evidence="10 11">
    <name type="scientific">Plectus sambesii</name>
    <dbReference type="NCBI Taxonomy" id="2011161"/>
    <lineage>
        <taxon>Eukaryota</taxon>
        <taxon>Metazoa</taxon>
        <taxon>Ecdysozoa</taxon>
        <taxon>Nematoda</taxon>
        <taxon>Chromadorea</taxon>
        <taxon>Plectida</taxon>
        <taxon>Plectina</taxon>
        <taxon>Plectoidea</taxon>
        <taxon>Plectidae</taxon>
        <taxon>Plectus</taxon>
    </lineage>
</organism>